<sequence length="122" mass="12760">MRKLSRFAVAVGAAAVMTAGAVAVATPATAGDAACSLGYSCAWQHSNYDGSRVTFQNYINNFATLGFDNQATSLRNNGRTSNAAFYVNAYFGGTSQVLARGYQISNLGAVALNDQLSSAKFI</sequence>
<reference evidence="2 3" key="1">
    <citation type="submission" date="2019-01" db="EMBL/GenBank/DDBJ databases">
        <title>Draft genome sequence of Cellulomonas takizawaensis strain TKZ-21.</title>
        <authorList>
            <person name="Yamamura H."/>
            <person name="Hayashi T."/>
            <person name="Hamada M."/>
            <person name="Serisawa Y."/>
            <person name="Matsuyama K."/>
            <person name="Nakagawa Y."/>
            <person name="Otoguro M."/>
            <person name="Yanagida F."/>
            <person name="Hayakawa M."/>
        </authorList>
    </citation>
    <scope>NUCLEOTIDE SEQUENCE [LARGE SCALE GENOMIC DNA]</scope>
    <source>
        <strain evidence="2 3">NBRC12680</strain>
    </source>
</reference>
<evidence type="ECO:0000256" key="1">
    <source>
        <dbReference type="SAM" id="SignalP"/>
    </source>
</evidence>
<comment type="caution">
    <text evidence="2">The sequence shown here is derived from an EMBL/GenBank/DDBJ whole genome shotgun (WGS) entry which is preliminary data.</text>
</comment>
<dbReference type="Proteomes" id="UP000289954">
    <property type="component" value="Unassembled WGS sequence"/>
</dbReference>
<dbReference type="Pfam" id="PF03995">
    <property type="entry name" value="Inhibitor_I36"/>
    <property type="match status" value="1"/>
</dbReference>
<dbReference type="SUPFAM" id="SSF49695">
    <property type="entry name" value="gamma-Crystallin-like"/>
    <property type="match status" value="1"/>
</dbReference>
<evidence type="ECO:0000313" key="2">
    <source>
        <dbReference type="EMBL" id="GCE75258.1"/>
    </source>
</evidence>
<proteinExistence type="predicted"/>
<name>A0A402DME6_9CELL</name>
<evidence type="ECO:0008006" key="4">
    <source>
        <dbReference type="Google" id="ProtNLM"/>
    </source>
</evidence>
<keyword evidence="3" id="KW-1185">Reference proteome</keyword>
<protein>
    <recommendedName>
        <fullName evidence="4">Peptidase inhibitor family I36</fullName>
    </recommendedName>
</protein>
<evidence type="ECO:0000313" key="3">
    <source>
        <dbReference type="Proteomes" id="UP000289954"/>
    </source>
</evidence>
<dbReference type="OrthoDB" id="5197451at2"/>
<dbReference type="AlphaFoldDB" id="A0A402DME6"/>
<dbReference type="Gene3D" id="2.60.20.10">
    <property type="entry name" value="Crystallins"/>
    <property type="match status" value="1"/>
</dbReference>
<feature type="chain" id="PRO_5019404164" description="Peptidase inhibitor family I36" evidence="1">
    <location>
        <begin position="31"/>
        <end position="122"/>
    </location>
</feature>
<keyword evidence="1" id="KW-0732">Signal</keyword>
<gene>
    <name evidence="2" type="ORF">CBZ_03140</name>
</gene>
<dbReference type="EMBL" id="BIMR01000018">
    <property type="protein sequence ID" value="GCE75258.1"/>
    <property type="molecule type" value="Genomic_DNA"/>
</dbReference>
<dbReference type="InterPro" id="IPR011024">
    <property type="entry name" value="G_crystallin-like"/>
</dbReference>
<dbReference type="RefSeq" id="WP_130779886.1">
    <property type="nucleotide sequence ID" value="NZ_BIMR01000018.1"/>
</dbReference>
<feature type="signal peptide" evidence="1">
    <location>
        <begin position="1"/>
        <end position="30"/>
    </location>
</feature>
<organism evidence="2 3">
    <name type="scientific">Cellulomonas biazotea</name>
    <dbReference type="NCBI Taxonomy" id="1709"/>
    <lineage>
        <taxon>Bacteria</taxon>
        <taxon>Bacillati</taxon>
        <taxon>Actinomycetota</taxon>
        <taxon>Actinomycetes</taxon>
        <taxon>Micrococcales</taxon>
        <taxon>Cellulomonadaceae</taxon>
        <taxon>Cellulomonas</taxon>
    </lineage>
</organism>
<accession>A0A402DME6</accession>